<evidence type="ECO:0000256" key="1">
    <source>
        <dbReference type="SAM" id="MobiDB-lite"/>
    </source>
</evidence>
<evidence type="ECO:0000313" key="2">
    <source>
        <dbReference type="EMBL" id="MCD9638902.1"/>
    </source>
</evidence>
<organism evidence="2 3">
    <name type="scientific">Datura stramonium</name>
    <name type="common">Jimsonweed</name>
    <name type="synonym">Common thornapple</name>
    <dbReference type="NCBI Taxonomy" id="4076"/>
    <lineage>
        <taxon>Eukaryota</taxon>
        <taxon>Viridiplantae</taxon>
        <taxon>Streptophyta</taxon>
        <taxon>Embryophyta</taxon>
        <taxon>Tracheophyta</taxon>
        <taxon>Spermatophyta</taxon>
        <taxon>Magnoliopsida</taxon>
        <taxon>eudicotyledons</taxon>
        <taxon>Gunneridae</taxon>
        <taxon>Pentapetalae</taxon>
        <taxon>asterids</taxon>
        <taxon>lamiids</taxon>
        <taxon>Solanales</taxon>
        <taxon>Solanaceae</taxon>
        <taxon>Solanoideae</taxon>
        <taxon>Datureae</taxon>
        <taxon>Datura</taxon>
    </lineage>
</organism>
<gene>
    <name evidence="2" type="ORF">HAX54_023074</name>
</gene>
<dbReference type="EMBL" id="JACEIK010002794">
    <property type="protein sequence ID" value="MCD9638902.1"/>
    <property type="molecule type" value="Genomic_DNA"/>
</dbReference>
<feature type="non-terminal residue" evidence="2">
    <location>
        <position position="1"/>
    </location>
</feature>
<keyword evidence="3" id="KW-1185">Reference proteome</keyword>
<sequence>QTVNLNEVPISSEHEELNLEKEKDIVRLSSLKDLLKPWIRKEEIVWNRALQCPHKGGSPTHPSSPKWDGTPTPDIDVAHPPSPVQEDN</sequence>
<accession>A0ABS8UXP7</accession>
<evidence type="ECO:0000313" key="3">
    <source>
        <dbReference type="Proteomes" id="UP000823775"/>
    </source>
</evidence>
<feature type="region of interest" description="Disordered" evidence="1">
    <location>
        <begin position="51"/>
        <end position="88"/>
    </location>
</feature>
<comment type="caution">
    <text evidence="2">The sequence shown here is derived from an EMBL/GenBank/DDBJ whole genome shotgun (WGS) entry which is preliminary data.</text>
</comment>
<name>A0ABS8UXP7_DATST</name>
<protein>
    <submittedName>
        <fullName evidence="2">Uncharacterized protein</fullName>
    </submittedName>
</protein>
<reference evidence="2 3" key="1">
    <citation type="journal article" date="2021" name="BMC Genomics">
        <title>Datura genome reveals duplications of psychoactive alkaloid biosynthetic genes and high mutation rate following tissue culture.</title>
        <authorList>
            <person name="Rajewski A."/>
            <person name="Carter-House D."/>
            <person name="Stajich J."/>
            <person name="Litt A."/>
        </authorList>
    </citation>
    <scope>NUCLEOTIDE SEQUENCE [LARGE SCALE GENOMIC DNA]</scope>
    <source>
        <strain evidence="2">AR-01</strain>
    </source>
</reference>
<dbReference type="Proteomes" id="UP000823775">
    <property type="component" value="Unassembled WGS sequence"/>
</dbReference>
<proteinExistence type="predicted"/>